<dbReference type="PROSITE" id="PS50294">
    <property type="entry name" value="WD_REPEATS_REGION"/>
    <property type="match status" value="3"/>
</dbReference>
<dbReference type="InterPro" id="IPR001680">
    <property type="entry name" value="WD40_rpt"/>
</dbReference>
<feature type="repeat" description="WD" evidence="4">
    <location>
        <begin position="365"/>
        <end position="398"/>
    </location>
</feature>
<evidence type="ECO:0000256" key="2">
    <source>
        <dbReference type="ARBA" id="ARBA00022574"/>
    </source>
</evidence>
<reference evidence="6" key="3">
    <citation type="submission" date="2025-09" db="UniProtKB">
        <authorList>
            <consortium name="Ensembl"/>
        </authorList>
    </citation>
    <scope>IDENTIFICATION</scope>
</reference>
<keyword evidence="7" id="KW-1185">Reference proteome</keyword>
<dbReference type="InterPro" id="IPR015943">
    <property type="entry name" value="WD40/YVTN_repeat-like_dom_sf"/>
</dbReference>
<dbReference type="PROSITE" id="PS50082">
    <property type="entry name" value="WD_REPEATS_2"/>
    <property type="match status" value="3"/>
</dbReference>
<dbReference type="InterPro" id="IPR040324">
    <property type="entry name" value="WDR44/Dgr2"/>
</dbReference>
<gene>
    <name evidence="6" type="primary">WDR44</name>
    <name evidence="6" type="synonym">wdr44</name>
</gene>
<accession>A0A667X283</accession>
<sequence length="673" mass="75023">FDCMLLNLESPCMNCKMVCCSVNSGSTVVNYYFCDYPVSATMAVSADALEPSGLMSPGSTVRSITKELQHSLDLASATSGDKVVTAQVSETGARALCVGPQRPRSNSGRELTDEVSPCVSVFCSFIDFTSCMLLIPELIIFYGNHILICDSISGNPGQNDAAQSDDDDKVQAPLVDTDGGKLKQKTTQLKKFLGKSVKRAKHLAEEYGEKAVNKVKSVRDEVFHTDQDDPSSSDDEGMPYTRQAKFKAAHSFKGPFDFDQIKVVQDLSGEHMGAVWTMKFSHCGRLLATAGQDNVVRIWVLKNAFDYFNNMRMKYNTEGRVSPSPSQESLCSSKSDTDAAASCAPEDPDTEDRNAPFRQVPFCKYKGHTADLLDLSWSKNFFLLSSSMDKTVRLWHISRRECLCCFQHIDFVTAIAFHPRDDRYFLSGSLDGKLRLWNIPDKKVALWNEVDGQTRLITAANFCQNGKYAVIGTYDGRCIFYDTERLKYHTQIHVRSTRGRNRVGRKITGIEPLPGENKILVTSNDSRIRLYDLRDLSLSMKYKGYVNSSSQIKASFSHDYSFIVSGSEDKYVYIWSTYHDLSKFTSVRRDRNDFWEGIKAHNAVVTSAIFAPQPGLIVPQEAGAEKPEAECKSLDSTDSETIPSGALKTDHTEVLLSADFTGAIKVFINVKKY</sequence>
<evidence type="ECO:0000313" key="7">
    <source>
        <dbReference type="Proteomes" id="UP000472263"/>
    </source>
</evidence>
<reference evidence="6" key="1">
    <citation type="submission" date="2019-06" db="EMBL/GenBank/DDBJ databases">
        <authorList>
            <consortium name="Wellcome Sanger Institute Data Sharing"/>
        </authorList>
    </citation>
    <scope>NUCLEOTIDE SEQUENCE [LARGE SCALE GENOMIC DNA]</scope>
</reference>
<proteinExistence type="predicted"/>
<keyword evidence="2 4" id="KW-0853">WD repeat</keyword>
<feature type="repeat" description="WD" evidence="4">
    <location>
        <begin position="405"/>
        <end position="439"/>
    </location>
</feature>
<dbReference type="InterPro" id="IPR020472">
    <property type="entry name" value="WD40_PAC1"/>
</dbReference>
<dbReference type="GeneTree" id="ENSGT00940000157557"/>
<reference evidence="6" key="2">
    <citation type="submission" date="2025-08" db="UniProtKB">
        <authorList>
            <consortium name="Ensembl"/>
        </authorList>
    </citation>
    <scope>IDENTIFICATION</scope>
</reference>
<organism evidence="6 7">
    <name type="scientific">Myripristis murdjan</name>
    <name type="common">pinecone soldierfish</name>
    <dbReference type="NCBI Taxonomy" id="586833"/>
    <lineage>
        <taxon>Eukaryota</taxon>
        <taxon>Metazoa</taxon>
        <taxon>Chordata</taxon>
        <taxon>Craniata</taxon>
        <taxon>Vertebrata</taxon>
        <taxon>Euteleostomi</taxon>
        <taxon>Actinopterygii</taxon>
        <taxon>Neopterygii</taxon>
        <taxon>Teleostei</taxon>
        <taxon>Neoteleostei</taxon>
        <taxon>Acanthomorphata</taxon>
        <taxon>Holocentriformes</taxon>
        <taxon>Holocentridae</taxon>
        <taxon>Myripristis</taxon>
    </lineage>
</organism>
<dbReference type="AlphaFoldDB" id="A0A667X283"/>
<keyword evidence="3" id="KW-0677">Repeat</keyword>
<dbReference type="Proteomes" id="UP000472263">
    <property type="component" value="Chromosome 14"/>
</dbReference>
<dbReference type="PRINTS" id="PR00320">
    <property type="entry name" value="GPROTEINBRPT"/>
</dbReference>
<dbReference type="Gene3D" id="2.130.10.10">
    <property type="entry name" value="YVTN repeat-like/Quinoprotein amine dehydrogenase"/>
    <property type="match status" value="1"/>
</dbReference>
<dbReference type="InterPro" id="IPR036322">
    <property type="entry name" value="WD40_repeat_dom_sf"/>
</dbReference>
<evidence type="ECO:0000256" key="5">
    <source>
        <dbReference type="SAM" id="MobiDB-lite"/>
    </source>
</evidence>
<dbReference type="SMART" id="SM00320">
    <property type="entry name" value="WD40"/>
    <property type="match status" value="6"/>
</dbReference>
<evidence type="ECO:0000313" key="6">
    <source>
        <dbReference type="Ensembl" id="ENSMMDP00005006624.1"/>
    </source>
</evidence>
<dbReference type="SUPFAM" id="SSF50978">
    <property type="entry name" value="WD40 repeat-like"/>
    <property type="match status" value="1"/>
</dbReference>
<feature type="region of interest" description="Disordered" evidence="5">
    <location>
        <begin position="318"/>
        <end position="354"/>
    </location>
</feature>
<evidence type="ECO:0000256" key="3">
    <source>
        <dbReference type="ARBA" id="ARBA00022737"/>
    </source>
</evidence>
<dbReference type="Pfam" id="PF00400">
    <property type="entry name" value="WD40"/>
    <property type="match status" value="4"/>
</dbReference>
<feature type="compositionally biased region" description="Low complexity" evidence="5">
    <location>
        <begin position="322"/>
        <end position="334"/>
    </location>
</feature>
<dbReference type="PANTHER" id="PTHR14221">
    <property type="entry name" value="WD REPEAT DOMAIN 44"/>
    <property type="match status" value="1"/>
</dbReference>
<protein>
    <recommendedName>
        <fullName evidence="1">WD repeat-containing protein 44</fullName>
    </recommendedName>
</protein>
<name>A0A667X283_9TELE</name>
<feature type="repeat" description="WD" evidence="4">
    <location>
        <begin position="268"/>
        <end position="299"/>
    </location>
</feature>
<evidence type="ECO:0000256" key="1">
    <source>
        <dbReference type="ARBA" id="ARBA00021207"/>
    </source>
</evidence>
<dbReference type="PANTHER" id="PTHR14221:SF0">
    <property type="entry name" value="WD REPEAT-CONTAINING PROTEIN 44"/>
    <property type="match status" value="1"/>
</dbReference>
<dbReference type="Ensembl" id="ENSMMDT00005006796.1">
    <property type="protein sequence ID" value="ENSMMDP00005006624.1"/>
    <property type="gene ID" value="ENSMMDG00005002331.1"/>
</dbReference>
<evidence type="ECO:0000256" key="4">
    <source>
        <dbReference type="PROSITE-ProRule" id="PRU00221"/>
    </source>
</evidence>